<reference evidence="1" key="1">
    <citation type="submission" date="2020-09" db="EMBL/GenBank/DDBJ databases">
        <title>Novel species in genus Aeromicrobium.</title>
        <authorList>
            <person name="Zhang G."/>
        </authorList>
    </citation>
    <scope>NUCLEOTIDE SEQUENCE</scope>
    <source>
        <strain evidence="1">Zg-636</strain>
    </source>
</reference>
<protein>
    <recommendedName>
        <fullName evidence="3">Lipoprotein</fullName>
    </recommendedName>
</protein>
<name>A0A8I0EWK4_9ACTN</name>
<evidence type="ECO:0000313" key="2">
    <source>
        <dbReference type="Proteomes" id="UP000620591"/>
    </source>
</evidence>
<gene>
    <name evidence="1" type="ORF">IBG24_11385</name>
</gene>
<organism evidence="1 2">
    <name type="scientific">Aeromicrobium senzhongii</name>
    <dbReference type="NCBI Taxonomy" id="2663859"/>
    <lineage>
        <taxon>Bacteria</taxon>
        <taxon>Bacillati</taxon>
        <taxon>Actinomycetota</taxon>
        <taxon>Actinomycetes</taxon>
        <taxon>Propionibacteriales</taxon>
        <taxon>Nocardioidaceae</taxon>
        <taxon>Aeromicrobium</taxon>
    </lineage>
</organism>
<dbReference type="PROSITE" id="PS51257">
    <property type="entry name" value="PROKAR_LIPOPROTEIN"/>
    <property type="match status" value="1"/>
</dbReference>
<dbReference type="EMBL" id="JACTVM010000003">
    <property type="protein sequence ID" value="MBC9226923.1"/>
    <property type="molecule type" value="Genomic_DNA"/>
</dbReference>
<sequence length="150" mass="16365">MGWATRTTTAAVLAAAVLGGCENRSSDEKAIDNATETLRERAAEIIEEAEFVLVDRGLGDKDPTTGMATAFPELVDVPSRDPITWIFYLHEVGSSGGWMETTSVQVGGCLRIVDDRGDLENTAIRCSTLPQERRRLPIDTEIDVLTGEPW</sequence>
<accession>A0A8I0EWK4</accession>
<evidence type="ECO:0000313" key="1">
    <source>
        <dbReference type="EMBL" id="MBC9226923.1"/>
    </source>
</evidence>
<evidence type="ECO:0008006" key="3">
    <source>
        <dbReference type="Google" id="ProtNLM"/>
    </source>
</evidence>
<proteinExistence type="predicted"/>
<dbReference type="RefSeq" id="WP_187769655.1">
    <property type="nucleotide sequence ID" value="NZ_JACTVM010000003.1"/>
</dbReference>
<dbReference type="Proteomes" id="UP000620591">
    <property type="component" value="Unassembled WGS sequence"/>
</dbReference>
<comment type="caution">
    <text evidence="1">The sequence shown here is derived from an EMBL/GenBank/DDBJ whole genome shotgun (WGS) entry which is preliminary data.</text>
</comment>
<dbReference type="AlphaFoldDB" id="A0A8I0EWK4"/>